<dbReference type="InterPro" id="IPR026147">
    <property type="entry name" value="Rab3GAP1_conserved"/>
</dbReference>
<organism evidence="8 9">
    <name type="scientific">Zostera marina</name>
    <name type="common">Eelgrass</name>
    <dbReference type="NCBI Taxonomy" id="29655"/>
    <lineage>
        <taxon>Eukaryota</taxon>
        <taxon>Viridiplantae</taxon>
        <taxon>Streptophyta</taxon>
        <taxon>Embryophyta</taxon>
        <taxon>Tracheophyta</taxon>
        <taxon>Spermatophyta</taxon>
        <taxon>Magnoliopsida</taxon>
        <taxon>Liliopsida</taxon>
        <taxon>Zosteraceae</taxon>
        <taxon>Zostera</taxon>
    </lineage>
</organism>
<evidence type="ECO:0000256" key="3">
    <source>
        <dbReference type="ARBA" id="ARBA00015817"/>
    </source>
</evidence>
<evidence type="ECO:0000256" key="2">
    <source>
        <dbReference type="ARBA" id="ARBA00008856"/>
    </source>
</evidence>
<dbReference type="GO" id="GO:0005096">
    <property type="term" value="F:GTPase activator activity"/>
    <property type="evidence" value="ECO:0000318"/>
    <property type="project" value="GO_Central"/>
</dbReference>
<dbReference type="OMA" id="KYAKHRR"/>
<evidence type="ECO:0000256" key="5">
    <source>
        <dbReference type="ARBA" id="ARBA00022490"/>
    </source>
</evidence>
<reference evidence="9" key="1">
    <citation type="journal article" date="2016" name="Nature">
        <title>The genome of the seagrass Zostera marina reveals angiosperm adaptation to the sea.</title>
        <authorList>
            <person name="Olsen J.L."/>
            <person name="Rouze P."/>
            <person name="Verhelst B."/>
            <person name="Lin Y.-C."/>
            <person name="Bayer T."/>
            <person name="Collen J."/>
            <person name="Dattolo E."/>
            <person name="De Paoli E."/>
            <person name="Dittami S."/>
            <person name="Maumus F."/>
            <person name="Michel G."/>
            <person name="Kersting A."/>
            <person name="Lauritano C."/>
            <person name="Lohaus R."/>
            <person name="Toepel M."/>
            <person name="Tonon T."/>
            <person name="Vanneste K."/>
            <person name="Amirebrahimi M."/>
            <person name="Brakel J."/>
            <person name="Bostroem C."/>
            <person name="Chovatia M."/>
            <person name="Grimwood J."/>
            <person name="Jenkins J.W."/>
            <person name="Jueterbock A."/>
            <person name="Mraz A."/>
            <person name="Stam W.T."/>
            <person name="Tice H."/>
            <person name="Bornberg-Bauer E."/>
            <person name="Green P.J."/>
            <person name="Pearson G.A."/>
            <person name="Procaccini G."/>
            <person name="Duarte C.M."/>
            <person name="Schmutz J."/>
            <person name="Reusch T.B.H."/>
            <person name="Van de Peer Y."/>
        </authorList>
    </citation>
    <scope>NUCLEOTIDE SEQUENCE [LARGE SCALE GENOMIC DNA]</scope>
    <source>
        <strain evidence="9">cv. Finnish</strain>
    </source>
</reference>
<sequence>MVEIPGTEKCVFRWLPENTRRFPVVEGKASDIFPTKVRSLDWSHLEAQGGASLTLKGWIPVITGKEEHLWLIFIIINNTLFLYNMVIAPVSISGVILDAPEASKLLSSVAVALSNCGGVWPAFVPVHDPSRKAYIGIQNLGMSFTRRFEADRVGSQVPIRLMHLEGLYELFVSKFALYVADISTRTFNVNFSMKLTYRTPPYDDGDDIEDVISTEENINNEAYLKAQWDDDCPWSEWYSAEDPLKGFELVTIWSEKMVQSSYEMTEIENAPSLDAENWQLFPVLLPNLYDSVLNPVGFASRLQNLVSAFDISFGAKFIEDYVSAENPGFDNLKSLNAIPPPTVLDRVLKELFHDGVQISNNQKREHSNSHAIKGAPLNSLFGQFCLNALWFGSCNIRAIAALWIEFVREIRWYWEESEPLPGMLADGVIDLSTCIIHQKLQMLSNCIKKGQGRDHSKSTKNEECTFETKEESQDNSKHLKRPSYAGKQIKNNISHSASKENAYTQDENMFGPSNPEQSDCVRKGSSGVVESIMLLHSNQMMHAPYTQEAPLMTEDMHEERLHTIEAFGDSFSFSAILERNILSSDMSAFKAANPDSVFEDFIRWHSPGDWESDEIDDKGKSIEKRVEQSKCKWPPHGRLSKRMSEQGNSWRQIWNDSDSLPADQQKPLIDPVREGEKVLHYLETLSPHLLLGQIICTAFRASLGVLNHTSFGNLKHMKTKIGQLYQTIALSLRILKGNNLSDKEELTVDLKRLCVVFGHIERLLIFAASIHRKLLDIPRLSEAIFNDYFNYYLPKMGTSFESICYDKEFFSKQKVKLKEKEAVARLFPPPTANQSWRKVLSMGNLLNGHEPLLREIIFSVSDKVGNGSRYGSNSPESHIETETHRMYICGTSNDLQVGLSVISWD</sequence>
<dbReference type="EMBL" id="LFYR01000537">
    <property type="protein sequence ID" value="KMZ73761.1"/>
    <property type="molecule type" value="Genomic_DNA"/>
</dbReference>
<feature type="domain" description="Rab3GAP catalytic subunit conserved" evidence="7">
    <location>
        <begin position="520"/>
        <end position="683"/>
    </location>
</feature>
<comment type="caution">
    <text evidence="8">The sequence shown here is derived from an EMBL/GenBank/DDBJ whole genome shotgun (WGS) entry which is preliminary data.</text>
</comment>
<dbReference type="GO" id="GO:2000786">
    <property type="term" value="P:positive regulation of autophagosome assembly"/>
    <property type="evidence" value="ECO:0000318"/>
    <property type="project" value="GO_Central"/>
</dbReference>
<proteinExistence type="inferred from homology"/>
<dbReference type="InterPro" id="IPR045700">
    <property type="entry name" value="Rab3GAP1"/>
</dbReference>
<dbReference type="OrthoDB" id="17346at2759"/>
<keyword evidence="5" id="KW-0963">Cytoplasm</keyword>
<evidence type="ECO:0000256" key="1">
    <source>
        <dbReference type="ARBA" id="ARBA00004496"/>
    </source>
</evidence>
<feature type="region of interest" description="Disordered" evidence="6">
    <location>
        <begin position="449"/>
        <end position="479"/>
    </location>
</feature>
<keyword evidence="9" id="KW-1185">Reference proteome</keyword>
<accession>A0A0K9PXM3</accession>
<protein>
    <recommendedName>
        <fullName evidence="3">Rab3 GTPase-activating protein catalytic subunit</fullName>
    </recommendedName>
</protein>
<dbReference type="PANTHER" id="PTHR21422:SF9">
    <property type="entry name" value="RAB3 GTPASE-ACTIVATING PROTEIN CATALYTIC SUBUNIT"/>
    <property type="match status" value="1"/>
</dbReference>
<dbReference type="PANTHER" id="PTHR21422">
    <property type="entry name" value="RAB3 GTPASE-ACTIVATING PROTEIN CATALYTIC SUBUNIT"/>
    <property type="match status" value="1"/>
</dbReference>
<feature type="compositionally biased region" description="Basic and acidic residues" evidence="6">
    <location>
        <begin position="451"/>
        <end position="477"/>
    </location>
</feature>
<name>A0A0K9PXM3_ZOSMR</name>
<evidence type="ECO:0000313" key="9">
    <source>
        <dbReference type="Proteomes" id="UP000036987"/>
    </source>
</evidence>
<comment type="similarity">
    <text evidence="2">Belongs to the Rab3-GAP catalytic subunit family.</text>
</comment>
<evidence type="ECO:0000256" key="4">
    <source>
        <dbReference type="ARBA" id="ARBA00022468"/>
    </source>
</evidence>
<comment type="subcellular location">
    <subcellularLocation>
        <location evidence="1">Cytoplasm</location>
    </subcellularLocation>
</comment>
<dbReference type="STRING" id="29655.A0A0K9PXM3"/>
<evidence type="ECO:0000256" key="6">
    <source>
        <dbReference type="SAM" id="MobiDB-lite"/>
    </source>
</evidence>
<evidence type="ECO:0000259" key="7">
    <source>
        <dbReference type="Pfam" id="PF13890"/>
    </source>
</evidence>
<dbReference type="GO" id="GO:0005737">
    <property type="term" value="C:cytoplasm"/>
    <property type="evidence" value="ECO:0007669"/>
    <property type="project" value="UniProtKB-SubCell"/>
</dbReference>
<keyword evidence="4" id="KW-0343">GTPase activation</keyword>
<dbReference type="Proteomes" id="UP000036987">
    <property type="component" value="Unassembled WGS sequence"/>
</dbReference>
<evidence type="ECO:0000313" key="8">
    <source>
        <dbReference type="EMBL" id="KMZ73761.1"/>
    </source>
</evidence>
<gene>
    <name evidence="8" type="ORF">ZOSMA_141G00340</name>
</gene>
<dbReference type="AlphaFoldDB" id="A0A0K9PXM3"/>
<dbReference type="Pfam" id="PF13890">
    <property type="entry name" value="Rab3-GTPase_cat"/>
    <property type="match status" value="1"/>
</dbReference>